<proteinExistence type="predicted"/>
<dbReference type="KEGG" id="orm:HTY61_05065"/>
<accession>A0A6N1VA77</accession>
<evidence type="ECO:0000256" key="1">
    <source>
        <dbReference type="SAM" id="Coils"/>
    </source>
</evidence>
<protein>
    <recommendedName>
        <fullName evidence="4">H-NS histone family protein</fullName>
    </recommendedName>
</protein>
<keyword evidence="3" id="KW-1185">Reference proteome</keyword>
<dbReference type="AlphaFoldDB" id="A0A6N1VA77"/>
<gene>
    <name evidence="2" type="ORF">HTY61_05065</name>
</gene>
<dbReference type="RefSeq" id="WP_175275771.1">
    <property type="nucleotide sequence ID" value="NZ_CP054836.1"/>
</dbReference>
<evidence type="ECO:0000313" key="2">
    <source>
        <dbReference type="EMBL" id="QKV17874.1"/>
    </source>
</evidence>
<name>A0A6N1VA77_9HYPH</name>
<organism evidence="2 3">
    <name type="scientific">Oricola thermophila</name>
    <dbReference type="NCBI Taxonomy" id="2742145"/>
    <lineage>
        <taxon>Bacteria</taxon>
        <taxon>Pseudomonadati</taxon>
        <taxon>Pseudomonadota</taxon>
        <taxon>Alphaproteobacteria</taxon>
        <taxon>Hyphomicrobiales</taxon>
        <taxon>Ahrensiaceae</taxon>
        <taxon>Oricola</taxon>
    </lineage>
</organism>
<reference evidence="2 3" key="1">
    <citation type="submission" date="2020-06" db="EMBL/GenBank/DDBJ databases">
        <title>Oricola thermophila sp. nov. isolated from a tidal sediments.</title>
        <authorList>
            <person name="Kwon K.K."/>
            <person name="Yang S.-H."/>
            <person name="Park M.-J."/>
        </authorList>
    </citation>
    <scope>NUCLEOTIDE SEQUENCE [LARGE SCALE GENOMIC DNA]</scope>
    <source>
        <strain evidence="2 3">MEBiC13590</strain>
    </source>
</reference>
<evidence type="ECO:0000313" key="3">
    <source>
        <dbReference type="Proteomes" id="UP000509367"/>
    </source>
</evidence>
<dbReference type="EMBL" id="CP054836">
    <property type="protein sequence ID" value="QKV17874.1"/>
    <property type="molecule type" value="Genomic_DNA"/>
</dbReference>
<keyword evidence="1" id="KW-0175">Coiled coil</keyword>
<feature type="coiled-coil region" evidence="1">
    <location>
        <begin position="6"/>
        <end position="38"/>
    </location>
</feature>
<sequence length="73" mass="8350">MAERTVEQVEAEIARLQAEKLRLMESEITEKKKQAKEALLFLHDAGALPKALKEALTDKRGQIAIKKFFPERD</sequence>
<evidence type="ECO:0008006" key="4">
    <source>
        <dbReference type="Google" id="ProtNLM"/>
    </source>
</evidence>
<dbReference type="Proteomes" id="UP000509367">
    <property type="component" value="Chromosome"/>
</dbReference>